<evidence type="ECO:0000256" key="2">
    <source>
        <dbReference type="ARBA" id="ARBA00022723"/>
    </source>
</evidence>
<evidence type="ECO:0000256" key="5">
    <source>
        <dbReference type="ARBA" id="ARBA00023033"/>
    </source>
</evidence>
<dbReference type="InterPro" id="IPR036396">
    <property type="entry name" value="Cyt_P450_sf"/>
</dbReference>
<evidence type="ECO:0000256" key="6">
    <source>
        <dbReference type="PIRSR" id="PIRSR602401-1"/>
    </source>
</evidence>
<gene>
    <name evidence="8" type="ORF">SEPMUDRAFT_48557</name>
</gene>
<evidence type="ECO:0000256" key="4">
    <source>
        <dbReference type="ARBA" id="ARBA00023004"/>
    </source>
</evidence>
<accession>N1QIP8</accession>
<dbReference type="PROSITE" id="PS00086">
    <property type="entry name" value="CYTOCHROME_P450"/>
    <property type="match status" value="1"/>
</dbReference>
<keyword evidence="5 7" id="KW-0503">Monooxygenase</keyword>
<dbReference type="SUPFAM" id="SSF48264">
    <property type="entry name" value="Cytochrome P450"/>
    <property type="match status" value="1"/>
</dbReference>
<evidence type="ECO:0000256" key="1">
    <source>
        <dbReference type="ARBA" id="ARBA00010617"/>
    </source>
</evidence>
<dbReference type="InterPro" id="IPR001128">
    <property type="entry name" value="Cyt_P450"/>
</dbReference>
<dbReference type="GO" id="GO:0016705">
    <property type="term" value="F:oxidoreductase activity, acting on paired donors, with incorporation or reduction of molecular oxygen"/>
    <property type="evidence" value="ECO:0007669"/>
    <property type="project" value="InterPro"/>
</dbReference>
<dbReference type="PRINTS" id="PR00385">
    <property type="entry name" value="P450"/>
</dbReference>
<dbReference type="Gene3D" id="1.10.630.10">
    <property type="entry name" value="Cytochrome P450"/>
    <property type="match status" value="1"/>
</dbReference>
<keyword evidence="3 7" id="KW-0560">Oxidoreductase</keyword>
<dbReference type="GO" id="GO:0020037">
    <property type="term" value="F:heme binding"/>
    <property type="evidence" value="ECO:0007669"/>
    <property type="project" value="InterPro"/>
</dbReference>
<feature type="binding site" description="axial binding residue" evidence="6">
    <location>
        <position position="185"/>
    </location>
    <ligand>
        <name>heme</name>
        <dbReference type="ChEBI" id="CHEBI:30413"/>
    </ligand>
    <ligandPart>
        <name>Fe</name>
        <dbReference type="ChEBI" id="CHEBI:18248"/>
    </ligandPart>
</feature>
<dbReference type="OMA" id="ETANEMN"/>
<organism evidence="8 9">
    <name type="scientific">Sphaerulina musiva (strain SO2202)</name>
    <name type="common">Poplar stem canker fungus</name>
    <name type="synonym">Septoria musiva</name>
    <dbReference type="NCBI Taxonomy" id="692275"/>
    <lineage>
        <taxon>Eukaryota</taxon>
        <taxon>Fungi</taxon>
        <taxon>Dikarya</taxon>
        <taxon>Ascomycota</taxon>
        <taxon>Pezizomycotina</taxon>
        <taxon>Dothideomycetes</taxon>
        <taxon>Dothideomycetidae</taxon>
        <taxon>Mycosphaerellales</taxon>
        <taxon>Mycosphaerellaceae</taxon>
        <taxon>Sphaerulina</taxon>
    </lineage>
</organism>
<evidence type="ECO:0000313" key="8">
    <source>
        <dbReference type="EMBL" id="EMF10459.1"/>
    </source>
</evidence>
<dbReference type="GO" id="GO:0005506">
    <property type="term" value="F:iron ion binding"/>
    <property type="evidence" value="ECO:0007669"/>
    <property type="project" value="InterPro"/>
</dbReference>
<protein>
    <submittedName>
        <fullName evidence="8">Cytochrome P450</fullName>
    </submittedName>
</protein>
<proteinExistence type="inferred from homology"/>
<sequence>MKDRSAVRESLLCKIVEDEKNLGFPFVEEGAHFALMLTIGAADTTQMSTWAFVEAMMSFPDVQKRARDAIDAVVGDRIPYWEDYEKIPYVRCIVKETWRWRPPVGLGHPHVTTADITYNGMRIPKGSRLNLNGYALQHDPQRHQDPETFWPERYEGDETTAMQSINSSDVQKRDHFAFGAGRRICPGYNVAERSLAVAIMRILWAFEVTPSPDAKLPLNIADWRGDFPGLAGPTMPVMMLPRSKERVAVIDEAFAAAKMEREAIVS</sequence>
<reference evidence="8 9" key="1">
    <citation type="journal article" date="2012" name="PLoS Pathog.">
        <title>Diverse lifestyles and strategies of plant pathogenesis encoded in the genomes of eighteen Dothideomycetes fungi.</title>
        <authorList>
            <person name="Ohm R.A."/>
            <person name="Feau N."/>
            <person name="Henrissat B."/>
            <person name="Schoch C.L."/>
            <person name="Horwitz B.A."/>
            <person name="Barry K.W."/>
            <person name="Condon B.J."/>
            <person name="Copeland A.C."/>
            <person name="Dhillon B."/>
            <person name="Glaser F."/>
            <person name="Hesse C.N."/>
            <person name="Kosti I."/>
            <person name="LaButti K."/>
            <person name="Lindquist E.A."/>
            <person name="Lucas S."/>
            <person name="Salamov A.A."/>
            <person name="Bradshaw R.E."/>
            <person name="Ciuffetti L."/>
            <person name="Hamelin R.C."/>
            <person name="Kema G.H.J."/>
            <person name="Lawrence C."/>
            <person name="Scott J.A."/>
            <person name="Spatafora J.W."/>
            <person name="Turgeon B.G."/>
            <person name="de Wit P.J.G.M."/>
            <person name="Zhong S."/>
            <person name="Goodwin S.B."/>
            <person name="Grigoriev I.V."/>
        </authorList>
    </citation>
    <scope>NUCLEOTIDE SEQUENCE [LARGE SCALE GENOMIC DNA]</scope>
    <source>
        <strain evidence="8 9">SO2202</strain>
    </source>
</reference>
<dbReference type="InterPro" id="IPR002401">
    <property type="entry name" value="Cyt_P450_E_grp-I"/>
</dbReference>
<comment type="similarity">
    <text evidence="1 7">Belongs to the cytochrome P450 family.</text>
</comment>
<dbReference type="OrthoDB" id="1470350at2759"/>
<evidence type="ECO:0000256" key="7">
    <source>
        <dbReference type="RuleBase" id="RU000461"/>
    </source>
</evidence>
<evidence type="ECO:0000256" key="3">
    <source>
        <dbReference type="ARBA" id="ARBA00023002"/>
    </source>
</evidence>
<keyword evidence="6 7" id="KW-0349">Heme</keyword>
<comment type="cofactor">
    <cofactor evidence="6">
        <name>heme</name>
        <dbReference type="ChEBI" id="CHEBI:30413"/>
    </cofactor>
</comment>
<dbReference type="GO" id="GO:0004497">
    <property type="term" value="F:monooxygenase activity"/>
    <property type="evidence" value="ECO:0007669"/>
    <property type="project" value="UniProtKB-KW"/>
</dbReference>
<dbReference type="Pfam" id="PF00067">
    <property type="entry name" value="p450"/>
    <property type="match status" value="1"/>
</dbReference>
<keyword evidence="9" id="KW-1185">Reference proteome</keyword>
<evidence type="ECO:0000313" key="9">
    <source>
        <dbReference type="Proteomes" id="UP000016931"/>
    </source>
</evidence>
<dbReference type="PANTHER" id="PTHR46300">
    <property type="entry name" value="P450, PUTATIVE (EUROFUNG)-RELATED-RELATED"/>
    <property type="match status" value="1"/>
</dbReference>
<dbReference type="PRINTS" id="PR00463">
    <property type="entry name" value="EP450I"/>
</dbReference>
<dbReference type="PANTHER" id="PTHR46300:SF2">
    <property type="entry name" value="CYTOCHROME P450 MONOOXYGENASE ALNH-RELATED"/>
    <property type="match status" value="1"/>
</dbReference>
<dbReference type="InterPro" id="IPR017972">
    <property type="entry name" value="Cyt_P450_CS"/>
</dbReference>
<name>N1QIP8_SPHMS</name>
<keyword evidence="4 6" id="KW-0408">Iron</keyword>
<dbReference type="RefSeq" id="XP_016758580.1">
    <property type="nucleotide sequence ID" value="XM_016909074.1"/>
</dbReference>
<dbReference type="eggNOG" id="KOG0156">
    <property type="taxonomic scope" value="Eukaryota"/>
</dbReference>
<dbReference type="Proteomes" id="UP000016931">
    <property type="component" value="Unassembled WGS sequence"/>
</dbReference>
<dbReference type="HOGENOM" id="CLU_001570_20_0_1"/>
<keyword evidence="2 6" id="KW-0479">Metal-binding</keyword>
<dbReference type="STRING" id="692275.N1QIP8"/>
<dbReference type="InterPro" id="IPR050364">
    <property type="entry name" value="Cytochrome_P450_fung"/>
</dbReference>
<dbReference type="AlphaFoldDB" id="N1QIP8"/>
<dbReference type="GeneID" id="27906211"/>
<dbReference type="EMBL" id="KB456267">
    <property type="protein sequence ID" value="EMF10459.1"/>
    <property type="molecule type" value="Genomic_DNA"/>
</dbReference>